<evidence type="ECO:0000313" key="8">
    <source>
        <dbReference type="EMBL" id="AKU18263.1"/>
    </source>
</evidence>
<dbReference type="SUPFAM" id="SSF103473">
    <property type="entry name" value="MFS general substrate transporter"/>
    <property type="match status" value="1"/>
</dbReference>
<feature type="transmembrane region" description="Helical" evidence="6">
    <location>
        <begin position="180"/>
        <end position="198"/>
    </location>
</feature>
<feature type="transmembrane region" description="Helical" evidence="6">
    <location>
        <begin position="258"/>
        <end position="277"/>
    </location>
</feature>
<evidence type="ECO:0000256" key="4">
    <source>
        <dbReference type="ARBA" id="ARBA00022989"/>
    </source>
</evidence>
<feature type="transmembrane region" description="Helical" evidence="6">
    <location>
        <begin position="47"/>
        <end position="67"/>
    </location>
</feature>
<feature type="transmembrane region" description="Helical" evidence="6">
    <location>
        <begin position="156"/>
        <end position="174"/>
    </location>
</feature>
<feature type="transmembrane region" description="Helical" evidence="6">
    <location>
        <begin position="375"/>
        <end position="394"/>
    </location>
</feature>
<dbReference type="OrthoDB" id="4528313at2"/>
<dbReference type="STRING" id="571913.VV02_24450"/>
<comment type="subcellular location">
    <subcellularLocation>
        <location evidence="1">Cell membrane</location>
        <topology evidence="1">Multi-pass membrane protein</topology>
    </subcellularLocation>
</comment>
<dbReference type="Proteomes" id="UP000066480">
    <property type="component" value="Chromosome"/>
</dbReference>
<feature type="transmembrane region" description="Helical" evidence="6">
    <location>
        <begin position="20"/>
        <end position="41"/>
    </location>
</feature>
<feature type="transmembrane region" description="Helical" evidence="6">
    <location>
        <begin position="289"/>
        <end position="308"/>
    </location>
</feature>
<name>A0A0K1JNV3_9MICO</name>
<evidence type="ECO:0000256" key="2">
    <source>
        <dbReference type="ARBA" id="ARBA00022475"/>
    </source>
</evidence>
<evidence type="ECO:0000256" key="3">
    <source>
        <dbReference type="ARBA" id="ARBA00022692"/>
    </source>
</evidence>
<dbReference type="AlphaFoldDB" id="A0A0K1JNV3"/>
<evidence type="ECO:0000256" key="6">
    <source>
        <dbReference type="SAM" id="Phobius"/>
    </source>
</evidence>
<evidence type="ECO:0000313" key="9">
    <source>
        <dbReference type="Proteomes" id="UP000066480"/>
    </source>
</evidence>
<dbReference type="EMBL" id="CP011112">
    <property type="protein sequence ID" value="AKU18263.1"/>
    <property type="molecule type" value="Genomic_DNA"/>
</dbReference>
<gene>
    <name evidence="8" type="ORF">VV02_24450</name>
</gene>
<dbReference type="Pfam" id="PF07690">
    <property type="entry name" value="MFS_1"/>
    <property type="match status" value="1"/>
</dbReference>
<dbReference type="PANTHER" id="PTHR23513">
    <property type="entry name" value="INTEGRAL MEMBRANE EFFLUX PROTEIN-RELATED"/>
    <property type="match status" value="1"/>
</dbReference>
<keyword evidence="9" id="KW-1185">Reference proteome</keyword>
<dbReference type="CDD" id="cd06173">
    <property type="entry name" value="MFS_MefA_like"/>
    <property type="match status" value="1"/>
</dbReference>
<evidence type="ECO:0000259" key="7">
    <source>
        <dbReference type="PROSITE" id="PS50850"/>
    </source>
</evidence>
<accession>A0A0K1JNV3</accession>
<reference evidence="8 9" key="1">
    <citation type="submission" date="2015-03" db="EMBL/GenBank/DDBJ databases">
        <title>Luteipulveratus halotolerans sp. nov., a novel actinobacterium (Dermacoccaceae) from Sarawak, Malaysia.</title>
        <authorList>
            <person name="Juboi H."/>
            <person name="Basik A."/>
            <person name="Shamsul S.S."/>
            <person name="Arnold P."/>
            <person name="Schmitt E.K."/>
            <person name="Sanglier J.-J."/>
            <person name="Yeo T."/>
        </authorList>
    </citation>
    <scope>NUCLEOTIDE SEQUENCE [LARGE SCALE GENOMIC DNA]</scope>
    <source>
        <strain evidence="8 9">MN07-A0370</strain>
    </source>
</reference>
<feature type="domain" description="Major facilitator superfamily (MFS) profile" evidence="7">
    <location>
        <begin position="9"/>
        <end position="398"/>
    </location>
</feature>
<dbReference type="KEGG" id="lmoi:VV02_24450"/>
<feature type="transmembrane region" description="Helical" evidence="6">
    <location>
        <begin position="314"/>
        <end position="334"/>
    </location>
</feature>
<dbReference type="InterPro" id="IPR036259">
    <property type="entry name" value="MFS_trans_sf"/>
</dbReference>
<proteinExistence type="predicted"/>
<dbReference type="GO" id="GO:0005886">
    <property type="term" value="C:plasma membrane"/>
    <property type="evidence" value="ECO:0007669"/>
    <property type="project" value="UniProtKB-SubCell"/>
</dbReference>
<sequence length="415" mass="44039">MNITTSWEALQDKRFRWFFVARSTSLVGTSMAPIALAFAVLHVDKKASALAMVMTGRTIALVVFLLIGGVISDRMPRRLVIQMSHGLTALTQGFVAWLIISGQATIPMILVIECINGAVSAFTMPSMQGLVSQLVEPRLLQQANALMSFSRYGTQLLGPVIAGIVVAGPGAGWALAVDSATYVIAIVALARIALPAAVRRTSSMVADLREGWHEFASRTWLWVIVVAFGALNAMQMGAWGVLGPYIAKTNPDLGVRGWSLVVSAQAAGAVLTTFVLMRTHLRRPLRSGMIGVALMAAPIFVLGVQPATLVLVPIALVAGMGMEVFGTGWSVAMMENVPEHAQSRVWSYDMLGSFIAMPVGATVFGWLAAAADPRTVLAVTGVAYLVIALGTLLVPSVRNLGRVSSIAAKEDSLVE</sequence>
<dbReference type="Gene3D" id="1.20.1250.20">
    <property type="entry name" value="MFS general substrate transporter like domains"/>
    <property type="match status" value="1"/>
</dbReference>
<dbReference type="GO" id="GO:0022857">
    <property type="term" value="F:transmembrane transporter activity"/>
    <property type="evidence" value="ECO:0007669"/>
    <property type="project" value="InterPro"/>
</dbReference>
<feature type="transmembrane region" description="Helical" evidence="6">
    <location>
        <begin position="346"/>
        <end position="369"/>
    </location>
</feature>
<protein>
    <submittedName>
        <fullName evidence="8">MFS transporter</fullName>
    </submittedName>
</protein>
<evidence type="ECO:0000256" key="1">
    <source>
        <dbReference type="ARBA" id="ARBA00004651"/>
    </source>
</evidence>
<dbReference type="PROSITE" id="PS50850">
    <property type="entry name" value="MFS"/>
    <property type="match status" value="1"/>
</dbReference>
<organism evidence="8 9">
    <name type="scientific">Luteipulveratus mongoliensis</name>
    <dbReference type="NCBI Taxonomy" id="571913"/>
    <lineage>
        <taxon>Bacteria</taxon>
        <taxon>Bacillati</taxon>
        <taxon>Actinomycetota</taxon>
        <taxon>Actinomycetes</taxon>
        <taxon>Micrococcales</taxon>
        <taxon>Dermacoccaceae</taxon>
        <taxon>Luteipulveratus</taxon>
    </lineage>
</organism>
<dbReference type="PANTHER" id="PTHR23513:SF11">
    <property type="entry name" value="STAPHYLOFERRIN A TRANSPORTER"/>
    <property type="match status" value="1"/>
</dbReference>
<dbReference type="InterPro" id="IPR020846">
    <property type="entry name" value="MFS_dom"/>
</dbReference>
<keyword evidence="5 6" id="KW-0472">Membrane</keyword>
<dbReference type="InterPro" id="IPR011701">
    <property type="entry name" value="MFS"/>
</dbReference>
<feature type="transmembrane region" description="Helical" evidence="6">
    <location>
        <begin position="219"/>
        <end position="246"/>
    </location>
</feature>
<keyword evidence="4 6" id="KW-1133">Transmembrane helix</keyword>
<keyword evidence="3 6" id="KW-0812">Transmembrane</keyword>
<keyword evidence="2" id="KW-1003">Cell membrane</keyword>
<evidence type="ECO:0000256" key="5">
    <source>
        <dbReference type="ARBA" id="ARBA00023136"/>
    </source>
</evidence>
<dbReference type="RefSeq" id="WP_052595890.1">
    <property type="nucleotide sequence ID" value="NZ_CP011112.1"/>
</dbReference>